<keyword evidence="7" id="KW-1185">Reference proteome</keyword>
<keyword evidence="3" id="KW-0813">Transport</keyword>
<reference evidence="5 7" key="1">
    <citation type="submission" date="2024-01" db="EMBL/GenBank/DDBJ databases">
        <title>The genome of the rayed Mediterranean limpet Patella caerulea (Linnaeus, 1758).</title>
        <authorList>
            <person name="Anh-Thu Weber A."/>
            <person name="Halstead-Nussloch G."/>
        </authorList>
    </citation>
    <scope>NUCLEOTIDE SEQUENCE [LARGE SCALE GENOMIC DNA]</scope>
    <source>
        <strain evidence="5">AATW-2023a</strain>
        <tissue evidence="5">Whole specimen</tissue>
    </source>
</reference>
<comment type="caution">
    <text evidence="5">The sequence shown here is derived from an EMBL/GenBank/DDBJ whole genome shotgun (WGS) entry which is preliminary data.</text>
</comment>
<dbReference type="Proteomes" id="UP001347796">
    <property type="component" value="Unassembled WGS sequence"/>
</dbReference>
<evidence type="ECO:0000256" key="1">
    <source>
        <dbReference type="ARBA" id="ARBA00008390"/>
    </source>
</evidence>
<dbReference type="InterPro" id="IPR012674">
    <property type="entry name" value="Calycin"/>
</dbReference>
<dbReference type="PANTHER" id="PTHR11955">
    <property type="entry name" value="FATTY ACID BINDING PROTEIN"/>
    <property type="match status" value="1"/>
</dbReference>
<evidence type="ECO:0000256" key="3">
    <source>
        <dbReference type="RuleBase" id="RU003696"/>
    </source>
</evidence>
<dbReference type="SUPFAM" id="SSF50814">
    <property type="entry name" value="Lipocalins"/>
    <property type="match status" value="1"/>
</dbReference>
<dbReference type="PRINTS" id="PR00178">
    <property type="entry name" value="FATTYACIDBP"/>
</dbReference>
<dbReference type="AlphaFoldDB" id="A0AAN8PSG6"/>
<comment type="similarity">
    <text evidence="1 3">Belongs to the calycin superfamily. Fatty-acid binding protein (FABP) family.</text>
</comment>
<accession>A0AAN8PSG6</accession>
<keyword evidence="2" id="KW-0446">Lipid-binding</keyword>
<dbReference type="GO" id="GO:0008289">
    <property type="term" value="F:lipid binding"/>
    <property type="evidence" value="ECO:0007669"/>
    <property type="project" value="UniProtKB-KW"/>
</dbReference>
<organism evidence="5 7">
    <name type="scientific">Patella caerulea</name>
    <name type="common">Rayed Mediterranean limpet</name>
    <dbReference type="NCBI Taxonomy" id="87958"/>
    <lineage>
        <taxon>Eukaryota</taxon>
        <taxon>Metazoa</taxon>
        <taxon>Spiralia</taxon>
        <taxon>Lophotrochozoa</taxon>
        <taxon>Mollusca</taxon>
        <taxon>Gastropoda</taxon>
        <taxon>Patellogastropoda</taxon>
        <taxon>Patelloidea</taxon>
        <taxon>Patellidae</taxon>
        <taxon>Patella</taxon>
    </lineage>
</organism>
<dbReference type="Gene3D" id="2.40.128.20">
    <property type="match status" value="1"/>
</dbReference>
<dbReference type="InterPro" id="IPR031259">
    <property type="entry name" value="ILBP"/>
</dbReference>
<dbReference type="EMBL" id="JAZGQO010000002">
    <property type="protein sequence ID" value="KAK6190650.1"/>
    <property type="molecule type" value="Genomic_DNA"/>
</dbReference>
<protein>
    <recommendedName>
        <fullName evidence="4">Cytosolic fatty-acid binding proteins domain-containing protein</fullName>
    </recommendedName>
</protein>
<feature type="domain" description="Cytosolic fatty-acid binding proteins" evidence="4">
    <location>
        <begin position="12"/>
        <end position="29"/>
    </location>
</feature>
<dbReference type="Pfam" id="PF00061">
    <property type="entry name" value="Lipocalin"/>
    <property type="match status" value="1"/>
</dbReference>
<dbReference type="InterPro" id="IPR000566">
    <property type="entry name" value="Lipocln_cytosolic_FA-bd_dom"/>
</dbReference>
<dbReference type="InterPro" id="IPR000463">
    <property type="entry name" value="Fatty_acid-bd"/>
</dbReference>
<dbReference type="EMBL" id="JAZGQO010000006">
    <property type="protein sequence ID" value="KAK6183732.1"/>
    <property type="molecule type" value="Genomic_DNA"/>
</dbReference>
<dbReference type="PROSITE" id="PS00214">
    <property type="entry name" value="FABP"/>
    <property type="match status" value="1"/>
</dbReference>
<dbReference type="CDD" id="cd00742">
    <property type="entry name" value="FABP"/>
    <property type="match status" value="1"/>
</dbReference>
<evidence type="ECO:0000313" key="7">
    <source>
        <dbReference type="Proteomes" id="UP001347796"/>
    </source>
</evidence>
<gene>
    <name evidence="6" type="ORF">SNE40_002468</name>
    <name evidence="5" type="ORF">SNE40_006342</name>
</gene>
<sequence>MALEEIKTKFGGKWKLDRSENFEEFLKEMGANFAVRKMAGLSKPEQEVRVEDGAVVICIKAGFWNKESKIKLDEEFEEDRDGVKMKCFGKYENGQLIVDSKPIDNKDFKPQHVVREIIDDEMVMRMVVGDNYLTCTRVFKRLPQ</sequence>
<evidence type="ECO:0000259" key="4">
    <source>
        <dbReference type="PROSITE" id="PS00214"/>
    </source>
</evidence>
<evidence type="ECO:0000313" key="6">
    <source>
        <dbReference type="EMBL" id="KAK6190650.1"/>
    </source>
</evidence>
<name>A0AAN8PSG6_PATCE</name>
<evidence type="ECO:0000256" key="2">
    <source>
        <dbReference type="ARBA" id="ARBA00023121"/>
    </source>
</evidence>
<evidence type="ECO:0000313" key="5">
    <source>
        <dbReference type="EMBL" id="KAK6183732.1"/>
    </source>
</evidence>
<proteinExistence type="inferred from homology"/>